<evidence type="ECO:0000259" key="1">
    <source>
        <dbReference type="Pfam" id="PF01755"/>
    </source>
</evidence>
<name>A0A9X4Y881_9GAMM</name>
<dbReference type="CDD" id="cd06532">
    <property type="entry name" value="Glyco_transf_25"/>
    <property type="match status" value="1"/>
</dbReference>
<dbReference type="EMBL" id="WMEX01000001">
    <property type="protein sequence ID" value="MYL25279.1"/>
    <property type="molecule type" value="Genomic_DNA"/>
</dbReference>
<accession>A0A9X4Y881</accession>
<dbReference type="Proteomes" id="UP000460751">
    <property type="component" value="Unassembled WGS sequence"/>
</dbReference>
<reference evidence="2 3" key="1">
    <citation type="submission" date="2019-11" db="EMBL/GenBank/DDBJ databases">
        <title>Genome sequences of 17 halophilic strains isolated from different environments.</title>
        <authorList>
            <person name="Furrow R.E."/>
        </authorList>
    </citation>
    <scope>NUCLEOTIDE SEQUENCE [LARGE SCALE GENOMIC DNA]</scope>
    <source>
        <strain evidence="2 3">22507_15_FS</strain>
    </source>
</reference>
<dbReference type="RefSeq" id="WP_160897757.1">
    <property type="nucleotide sequence ID" value="NZ_WMEX01000001.1"/>
</dbReference>
<dbReference type="AlphaFoldDB" id="A0A9X4Y881"/>
<gene>
    <name evidence="2" type="ORF">GLW01_00575</name>
</gene>
<comment type="caution">
    <text evidence="2">The sequence shown here is derived from an EMBL/GenBank/DDBJ whole genome shotgun (WGS) entry which is preliminary data.</text>
</comment>
<sequence>MRTLIVTLERAKDRQRNIAGQLEAIGHPFEYFHGVDGGQGHHPLFDHYNEPKRLKLRGEPMSPGQLGCFASHYRIWQECVESQEPILVIEDDALIDPERFQAFVNAIPELPGDVECLRLFENKSKVRKGIHPRHLAGELYVKKFLKGHMSTTGYYLTPSGARKFLRGASEWILPVDLYMDQFWRNGVECYGLVPPCLTNDPQFDSMISQGRARTRRNLKTRFRRERYALVQNCQRVWANLMFLIGR</sequence>
<evidence type="ECO:0000313" key="3">
    <source>
        <dbReference type="Proteomes" id="UP000460751"/>
    </source>
</evidence>
<dbReference type="Pfam" id="PF01755">
    <property type="entry name" value="Glyco_transf_25"/>
    <property type="match status" value="1"/>
</dbReference>
<keyword evidence="3" id="KW-1185">Reference proteome</keyword>
<evidence type="ECO:0000313" key="2">
    <source>
        <dbReference type="EMBL" id="MYL25279.1"/>
    </source>
</evidence>
<protein>
    <submittedName>
        <fullName evidence="2">Epitope biosynthesis protein</fullName>
    </submittedName>
</protein>
<feature type="domain" description="Glycosyl transferase family 25" evidence="1">
    <location>
        <begin position="3"/>
        <end position="179"/>
    </location>
</feature>
<dbReference type="OrthoDB" id="9816113at2"/>
<proteinExistence type="predicted"/>
<dbReference type="InterPro" id="IPR002654">
    <property type="entry name" value="Glyco_trans_25"/>
</dbReference>
<organism evidence="2 3">
    <name type="scientific">Vreelandella halophila</name>
    <dbReference type="NCBI Taxonomy" id="86177"/>
    <lineage>
        <taxon>Bacteria</taxon>
        <taxon>Pseudomonadati</taxon>
        <taxon>Pseudomonadota</taxon>
        <taxon>Gammaproteobacteria</taxon>
        <taxon>Oceanospirillales</taxon>
        <taxon>Halomonadaceae</taxon>
        <taxon>Vreelandella</taxon>
    </lineage>
</organism>